<dbReference type="RefSeq" id="WP_012919803.1">
    <property type="nucleotide sequence ID" value="NC_013729.1"/>
</dbReference>
<sequence length="123" mass="13685">MSPDGGLRSGLGRSAELKPGRQNWLLHVGEVPLVELSPVARLAERFFVRCIAVRRPSLASELLGDRRQHRALEAGRHPVVPLGHPVDQFDVIRLNLIAQQSAGDLFRIMSCPKLCWTSPCWVT</sequence>
<gene>
    <name evidence="1" type="ordered locus">Kfla_2166</name>
</gene>
<reference evidence="1 2" key="2">
    <citation type="journal article" date="2010" name="Stand. Genomic Sci.">
        <title>Complete genome sequence of Kribbella flavida type strain (IFO 14399).</title>
        <authorList>
            <person name="Pukall R."/>
            <person name="Lapidus A."/>
            <person name="Glavina Del Rio T."/>
            <person name="Copeland A."/>
            <person name="Tice H."/>
            <person name="Cheng J.-F."/>
            <person name="Lucas S."/>
            <person name="Chen F."/>
            <person name="Nolan M."/>
            <person name="LaButti K."/>
            <person name="Pati A."/>
            <person name="Ivanova N."/>
            <person name="Mavrommatis K."/>
            <person name="Mikhailova N."/>
            <person name="Pitluck S."/>
            <person name="Bruce D."/>
            <person name="Goodwin L."/>
            <person name="Land M."/>
            <person name="Hauser L."/>
            <person name="Chang Y.-J."/>
            <person name="Jeffries C.D."/>
            <person name="Chen A."/>
            <person name="Palaniappan K."/>
            <person name="Chain P."/>
            <person name="Rohde M."/>
            <person name="Goeker M."/>
            <person name="Bristow J."/>
            <person name="Eisen J.A."/>
            <person name="Markowitz V."/>
            <person name="Hugenholtz P."/>
            <person name="Kyrpides N.C."/>
            <person name="Klenk H.-P."/>
            <person name="Brettin T."/>
        </authorList>
    </citation>
    <scope>NUCLEOTIDE SEQUENCE [LARGE SCALE GENOMIC DNA]</scope>
    <source>
        <strain evidence="2">DSM 17836 / JCM 10339 / NBRC 14399</strain>
    </source>
</reference>
<evidence type="ECO:0000313" key="2">
    <source>
        <dbReference type="Proteomes" id="UP000007967"/>
    </source>
</evidence>
<name>D2PSC3_KRIFD</name>
<dbReference type="Proteomes" id="UP000007967">
    <property type="component" value="Chromosome"/>
</dbReference>
<dbReference type="EMBL" id="CP001736">
    <property type="protein sequence ID" value="ADB31247.1"/>
    <property type="molecule type" value="Genomic_DNA"/>
</dbReference>
<evidence type="ECO:0000313" key="1">
    <source>
        <dbReference type="EMBL" id="ADB31247.1"/>
    </source>
</evidence>
<dbReference type="HOGENOM" id="CLU_2012227_0_0_11"/>
<proteinExistence type="predicted"/>
<accession>D2PSC3</accession>
<reference evidence="2" key="1">
    <citation type="submission" date="2009-09" db="EMBL/GenBank/DDBJ databases">
        <title>The complete genome of Kribbella flavida DSM 17836.</title>
        <authorList>
            <consortium name="US DOE Joint Genome Institute (JGI-PGF)"/>
            <person name="Lucas S."/>
            <person name="Copeland A."/>
            <person name="Lapidus A."/>
            <person name="Glavina del Rio T."/>
            <person name="Dalin E."/>
            <person name="Tice H."/>
            <person name="Bruce D."/>
            <person name="Goodwin L."/>
            <person name="Pitluck S."/>
            <person name="Kyrpides N."/>
            <person name="Mavromatis K."/>
            <person name="Ivanova N."/>
            <person name="Saunders E."/>
            <person name="Brettin T."/>
            <person name="Detter J.C."/>
            <person name="Han C."/>
            <person name="Larimer F."/>
            <person name="Land M."/>
            <person name="Hauser L."/>
            <person name="Markowitz V."/>
            <person name="Cheng J.-F."/>
            <person name="Hugenholtz P."/>
            <person name="Woyke T."/>
            <person name="Wu D."/>
            <person name="Pukall R."/>
            <person name="Klenk H.-P."/>
            <person name="Eisen J.A."/>
        </authorList>
    </citation>
    <scope>NUCLEOTIDE SEQUENCE [LARGE SCALE GENOMIC DNA]</scope>
    <source>
        <strain evidence="2">DSM 17836 / JCM 10339 / NBRC 14399</strain>
    </source>
</reference>
<dbReference type="KEGG" id="kfl:Kfla_2166"/>
<keyword evidence="2" id="KW-1185">Reference proteome</keyword>
<organism evidence="1 2">
    <name type="scientific">Kribbella flavida (strain DSM 17836 / JCM 10339 / NBRC 14399)</name>
    <dbReference type="NCBI Taxonomy" id="479435"/>
    <lineage>
        <taxon>Bacteria</taxon>
        <taxon>Bacillati</taxon>
        <taxon>Actinomycetota</taxon>
        <taxon>Actinomycetes</taxon>
        <taxon>Propionibacteriales</taxon>
        <taxon>Kribbellaceae</taxon>
        <taxon>Kribbella</taxon>
    </lineage>
</organism>
<protein>
    <submittedName>
        <fullName evidence="1">Uncharacterized protein</fullName>
    </submittedName>
</protein>
<dbReference type="AlphaFoldDB" id="D2PSC3"/>